<reference evidence="5" key="1">
    <citation type="journal article" date="2014" name="BMC Evol. Biol.">
        <title>Chloroplast phylogenomic analysis resolves deep-level relationships within the green algal class Trebouxiophyceae.</title>
        <authorList>
            <person name="Lemieux C."/>
            <person name="Otis C."/>
            <person name="Turmel M."/>
        </authorList>
    </citation>
    <scope>NUCLEOTIDE SEQUENCE</scope>
</reference>
<dbReference type="SUPFAM" id="SSF50104">
    <property type="entry name" value="Translation proteins SH3-like domain"/>
    <property type="match status" value="1"/>
</dbReference>
<dbReference type="InterPro" id="IPR001857">
    <property type="entry name" value="Ribosomal_bL19"/>
</dbReference>
<keyword evidence="2 4" id="KW-0689">Ribosomal protein</keyword>
<dbReference type="InterPro" id="IPR018257">
    <property type="entry name" value="Ribosomal_bL19_CS"/>
</dbReference>
<dbReference type="InterPro" id="IPR008991">
    <property type="entry name" value="Translation_prot_SH3-like_sf"/>
</dbReference>
<evidence type="ECO:0000256" key="3">
    <source>
        <dbReference type="ARBA" id="ARBA00023274"/>
    </source>
</evidence>
<dbReference type="InterPro" id="IPR038657">
    <property type="entry name" value="Ribosomal_bL19_sf"/>
</dbReference>
<dbReference type="PANTHER" id="PTHR15680:SF9">
    <property type="entry name" value="LARGE RIBOSOMAL SUBUNIT PROTEIN BL19M"/>
    <property type="match status" value="1"/>
</dbReference>
<dbReference type="GO" id="GO:0003729">
    <property type="term" value="F:mRNA binding"/>
    <property type="evidence" value="ECO:0007669"/>
    <property type="project" value="UniProtKB-ARBA"/>
</dbReference>
<dbReference type="PRINTS" id="PR00061">
    <property type="entry name" value="RIBOSOMALL19"/>
</dbReference>
<evidence type="ECO:0000256" key="4">
    <source>
        <dbReference type="HAMAP-Rule" id="MF_00402"/>
    </source>
</evidence>
<dbReference type="RefSeq" id="YP_009106787.1">
    <property type="nucleotide sequence ID" value="NC_025548.1"/>
</dbReference>
<keyword evidence="5" id="KW-0150">Chloroplast</keyword>
<dbReference type="GO" id="GO:0022625">
    <property type="term" value="C:cytosolic large ribosomal subunit"/>
    <property type="evidence" value="ECO:0007669"/>
    <property type="project" value="TreeGrafter"/>
</dbReference>
<dbReference type="PIRSF" id="PIRSF002191">
    <property type="entry name" value="Ribosomal_L19"/>
    <property type="match status" value="1"/>
</dbReference>
<dbReference type="PROSITE" id="PS01015">
    <property type="entry name" value="RIBOSOMAL_L19"/>
    <property type="match status" value="1"/>
</dbReference>
<organism evidence="5">
    <name type="scientific">Elliptochloris bilobata</name>
    <dbReference type="NCBI Taxonomy" id="381761"/>
    <lineage>
        <taxon>Eukaryota</taxon>
        <taxon>Viridiplantae</taxon>
        <taxon>Chlorophyta</taxon>
        <taxon>core chlorophytes</taxon>
        <taxon>Trebouxiophyceae</taxon>
        <taxon>Trebouxiophyceae incertae sedis</taxon>
        <taxon>Elliptochloris clade</taxon>
        <taxon>Elliptochloris</taxon>
    </lineage>
</organism>
<dbReference type="GO" id="GO:0009507">
    <property type="term" value="C:chloroplast"/>
    <property type="evidence" value="ECO:0007669"/>
    <property type="project" value="UniProtKB-SubCell"/>
</dbReference>
<accession>A0A097KQY8</accession>
<proteinExistence type="inferred from homology"/>
<dbReference type="FunFam" id="2.30.30.790:FF:000004">
    <property type="entry name" value="50S ribosomal protein L19, chloroplastic"/>
    <property type="match status" value="1"/>
</dbReference>
<dbReference type="Pfam" id="PF01245">
    <property type="entry name" value="Ribosomal_L19"/>
    <property type="match status" value="1"/>
</dbReference>
<evidence type="ECO:0000256" key="1">
    <source>
        <dbReference type="ARBA" id="ARBA00005781"/>
    </source>
</evidence>
<dbReference type="Gene3D" id="2.30.30.790">
    <property type="match status" value="1"/>
</dbReference>
<evidence type="ECO:0000313" key="5">
    <source>
        <dbReference type="EMBL" id="AIT95605.1"/>
    </source>
</evidence>
<gene>
    <name evidence="4 5" type="primary">rpl19</name>
</gene>
<dbReference type="GeneID" id="22161218"/>
<comment type="similarity">
    <text evidence="1 4">Belongs to the bacterial ribosomal protein bL19 family.</text>
</comment>
<keyword evidence="3 4" id="KW-0687">Ribonucleoprotein</keyword>
<keyword evidence="5" id="KW-0934">Plastid</keyword>
<comment type="subcellular location">
    <subcellularLocation>
        <location evidence="4">Plastid</location>
        <location evidence="4">Chloroplast</location>
    </subcellularLocation>
</comment>
<dbReference type="EMBL" id="KM462887">
    <property type="protein sequence ID" value="AIT95605.1"/>
    <property type="molecule type" value="Genomic_DNA"/>
</dbReference>
<dbReference type="PANTHER" id="PTHR15680">
    <property type="entry name" value="RIBOSOMAL PROTEIN L19"/>
    <property type="match status" value="1"/>
</dbReference>
<sequence>MKLTNLVNRLEARCKKERLPSISVGDTVKIGVLIQEGEKTRVQPYQGIVIAQHRANLHTTITVRRVFQGVGVERIFTIHSPTLKGIQILRRAKVRKAKLYYLRDRVGKATRLKPRLSDQGKRI</sequence>
<dbReference type="GO" id="GO:0003735">
    <property type="term" value="F:structural constituent of ribosome"/>
    <property type="evidence" value="ECO:0007669"/>
    <property type="project" value="InterPro"/>
</dbReference>
<dbReference type="GO" id="GO:0006412">
    <property type="term" value="P:translation"/>
    <property type="evidence" value="ECO:0007669"/>
    <property type="project" value="UniProtKB-UniRule"/>
</dbReference>
<dbReference type="AlphaFoldDB" id="A0A097KQY8"/>
<dbReference type="NCBIfam" id="TIGR01024">
    <property type="entry name" value="rplS_bact"/>
    <property type="match status" value="1"/>
</dbReference>
<name>A0A097KQY8_9CHLO</name>
<evidence type="ECO:0000256" key="2">
    <source>
        <dbReference type="ARBA" id="ARBA00022980"/>
    </source>
</evidence>
<geneLocation type="chloroplast" evidence="5"/>
<dbReference type="HAMAP" id="MF_00402">
    <property type="entry name" value="Ribosomal_bL19"/>
    <property type="match status" value="1"/>
</dbReference>
<protein>
    <recommendedName>
        <fullName evidence="4">Large ribosomal subunit protein bL19c</fullName>
    </recommendedName>
</protein>